<organism evidence="9">
    <name type="scientific">Spumella elongata</name>
    <dbReference type="NCBI Taxonomy" id="89044"/>
    <lineage>
        <taxon>Eukaryota</taxon>
        <taxon>Sar</taxon>
        <taxon>Stramenopiles</taxon>
        <taxon>Ochrophyta</taxon>
        <taxon>Chrysophyceae</taxon>
        <taxon>Chromulinales</taxon>
        <taxon>Chromulinaceae</taxon>
        <taxon>Spumella</taxon>
    </lineage>
</organism>
<feature type="region of interest" description="Disordered" evidence="7">
    <location>
        <begin position="232"/>
        <end position="260"/>
    </location>
</feature>
<dbReference type="GO" id="GO:0005634">
    <property type="term" value="C:nucleus"/>
    <property type="evidence" value="ECO:0007669"/>
    <property type="project" value="UniProtKB-SubCell"/>
</dbReference>
<keyword evidence="5" id="KW-0539">Nucleus</keyword>
<dbReference type="GO" id="GO:0006397">
    <property type="term" value="P:mRNA processing"/>
    <property type="evidence" value="ECO:0007669"/>
    <property type="project" value="UniProtKB-KW"/>
</dbReference>
<evidence type="ECO:0000256" key="4">
    <source>
        <dbReference type="ARBA" id="ARBA00022884"/>
    </source>
</evidence>
<dbReference type="InterPro" id="IPR050374">
    <property type="entry name" value="RRT5_SRSF_SR"/>
</dbReference>
<sequence length="1032" mass="114013">METRIFIQNLPDTIQISDLDGLFLSFGRIVKIELGRSSQNFLFAFITFDSAKSAQDAVVARDRYSYSNHRMSVQIPRGGADDRGENTPVSRTYSVMISNLPNNCTMTILTRFIRDVRDVVSVSVKQGGVAEVKFSTEEAVAAAIQLLDQKEFKTFSFHSNVNVQATVQTATADAEPNIPHTSASGSRKRGRDDNRPEAGGTNYSGSPSLGRSRPKFETAQLQNPNITNEATQTELHQQSAHQSSTTSSGGGGTTTTNVGRRFQSLKTNVYSRNFGMRAMINKKLEESREVYDFFYSEEYYKAVENEVPSYVSQDMFQTIGMPNEVIDPVFDGEYIDYKSVGLALRNSPPAENLRNLLIAFYHDEWIGNSPADSLNPRHFFCVAAPSGTGKTQTAFTLKSYGDFVVAHIVLNIPLLNGSPYAKNMQPIYQHASILLPSLYLNEAIGWDLNEIDALNIPVSNDATWTPAVEDLLPGGICEKWQLHTVMALSRMFNLLDKDEEHIVVAKDMRARLWEYVGARTRASDRNTFPLPVVVVDEALSYKDPDSTRRSSFLCAVLRAVGIASLFVGTNVEILKPPVPRELPCPARVIPTPWARLITLLPRTHYAGTLFEILNVRGKRATLNFLRALTEYAFTCTNSVQCFNALFSYRLWEYFLKDPTRTIDELRSKAAQHLYGEKRLLRTAAGVSAQLQYCLGETLGPEDEDFIHCHFARLEEEVDLNLTPGNQVVVKGTNKEWVPQLAFASPAVDPIGPLLLGGICTGRKHPAPFTLYTPVSIIRLTAAMAVQLCRKRLRKVHVGSNITEVSSTSYPHNFQESSMAAAAVCASQAWGISGVRAREFLLHFAAELLPSVPTQSLRWDPATPLEKWWSGADRLVPFCPGISTEAYLTSILPNIGRYERHAHRGGREGVHGMLRDSNQTALCTFESVPIATEENGDSSDACMPLRAAVTNFISHSSASLGVVVVSSFADSATACGARSNTNVVKLVVDQEKETVSIATIGTTDRVDTTKKSRIVCIFELIFKCVTGPEDSST</sequence>
<dbReference type="InterPro" id="IPR035979">
    <property type="entry name" value="RBD_domain_sf"/>
</dbReference>
<dbReference type="Gene3D" id="3.30.70.330">
    <property type="match status" value="2"/>
</dbReference>
<name>A0A7S3LYK3_9STRA</name>
<keyword evidence="2" id="KW-0507">mRNA processing</keyword>
<reference evidence="9" key="1">
    <citation type="submission" date="2021-01" db="EMBL/GenBank/DDBJ databases">
        <authorList>
            <person name="Corre E."/>
            <person name="Pelletier E."/>
            <person name="Niang G."/>
            <person name="Scheremetjew M."/>
            <person name="Finn R."/>
            <person name="Kale V."/>
            <person name="Holt S."/>
            <person name="Cochrane G."/>
            <person name="Meng A."/>
            <person name="Brown T."/>
            <person name="Cohen L."/>
        </authorList>
    </citation>
    <scope>NUCLEOTIDE SEQUENCE</scope>
    <source>
        <strain evidence="9">CCAP 955/1</strain>
    </source>
</reference>
<keyword evidence="3" id="KW-0677">Repeat</keyword>
<dbReference type="PROSITE" id="PS50102">
    <property type="entry name" value="RRM"/>
    <property type="match status" value="2"/>
</dbReference>
<dbReference type="SMART" id="SM00360">
    <property type="entry name" value="RRM"/>
    <property type="match status" value="2"/>
</dbReference>
<feature type="region of interest" description="Disordered" evidence="7">
    <location>
        <begin position="170"/>
        <end position="213"/>
    </location>
</feature>
<dbReference type="InterPro" id="IPR012677">
    <property type="entry name" value="Nucleotide-bd_a/b_plait_sf"/>
</dbReference>
<dbReference type="InterPro" id="IPR000504">
    <property type="entry name" value="RRM_dom"/>
</dbReference>
<dbReference type="GO" id="GO:0005737">
    <property type="term" value="C:cytoplasm"/>
    <property type="evidence" value="ECO:0007669"/>
    <property type="project" value="TreeGrafter"/>
</dbReference>
<protein>
    <recommendedName>
        <fullName evidence="8">RRM domain-containing protein</fullName>
    </recommendedName>
</protein>
<evidence type="ECO:0000313" key="9">
    <source>
        <dbReference type="EMBL" id="CAE0272749.1"/>
    </source>
</evidence>
<feature type="compositionally biased region" description="Polar residues" evidence="7">
    <location>
        <begin position="232"/>
        <end position="242"/>
    </location>
</feature>
<dbReference type="GO" id="GO:0003729">
    <property type="term" value="F:mRNA binding"/>
    <property type="evidence" value="ECO:0007669"/>
    <property type="project" value="TreeGrafter"/>
</dbReference>
<feature type="domain" description="RRM" evidence="8">
    <location>
        <begin position="93"/>
        <end position="168"/>
    </location>
</feature>
<evidence type="ECO:0000259" key="8">
    <source>
        <dbReference type="PROSITE" id="PS50102"/>
    </source>
</evidence>
<dbReference type="EMBL" id="HBIC01003052">
    <property type="protein sequence ID" value="CAE0272749.1"/>
    <property type="molecule type" value="Transcribed_RNA"/>
</dbReference>
<dbReference type="Pfam" id="PF00076">
    <property type="entry name" value="RRM_1"/>
    <property type="match status" value="2"/>
</dbReference>
<dbReference type="PANTHER" id="PTHR23003">
    <property type="entry name" value="RNA RECOGNITION MOTIF RRM DOMAIN CONTAINING PROTEIN"/>
    <property type="match status" value="1"/>
</dbReference>
<dbReference type="AlphaFoldDB" id="A0A7S3LYK3"/>
<dbReference type="InterPro" id="IPR027417">
    <property type="entry name" value="P-loop_NTPase"/>
</dbReference>
<evidence type="ECO:0000256" key="5">
    <source>
        <dbReference type="ARBA" id="ARBA00023242"/>
    </source>
</evidence>
<dbReference type="SUPFAM" id="SSF52540">
    <property type="entry name" value="P-loop containing nucleoside triphosphate hydrolases"/>
    <property type="match status" value="1"/>
</dbReference>
<gene>
    <name evidence="9" type="ORF">SELO1098_LOCUS1575</name>
</gene>
<dbReference type="CDD" id="cd00590">
    <property type="entry name" value="RRM_SF"/>
    <property type="match status" value="1"/>
</dbReference>
<evidence type="ECO:0000256" key="6">
    <source>
        <dbReference type="PROSITE-ProRule" id="PRU00176"/>
    </source>
</evidence>
<evidence type="ECO:0000256" key="7">
    <source>
        <dbReference type="SAM" id="MobiDB-lite"/>
    </source>
</evidence>
<evidence type="ECO:0000256" key="2">
    <source>
        <dbReference type="ARBA" id="ARBA00022664"/>
    </source>
</evidence>
<keyword evidence="4 6" id="KW-0694">RNA-binding</keyword>
<feature type="domain" description="RRM" evidence="8">
    <location>
        <begin position="3"/>
        <end position="78"/>
    </location>
</feature>
<evidence type="ECO:0000256" key="3">
    <source>
        <dbReference type="ARBA" id="ARBA00022737"/>
    </source>
</evidence>
<evidence type="ECO:0000256" key="1">
    <source>
        <dbReference type="ARBA" id="ARBA00004123"/>
    </source>
</evidence>
<accession>A0A7S3LYK3</accession>
<comment type="subcellular location">
    <subcellularLocation>
        <location evidence="1">Nucleus</location>
    </subcellularLocation>
</comment>
<dbReference type="PANTHER" id="PTHR23003:SF62">
    <property type="entry name" value="SERINE_ARGININE (SR)-TYPE SHUTTLING MRNA BINDING PROTEIN NPL3"/>
    <property type="match status" value="1"/>
</dbReference>
<proteinExistence type="predicted"/>
<dbReference type="SUPFAM" id="SSF54928">
    <property type="entry name" value="RNA-binding domain, RBD"/>
    <property type="match status" value="1"/>
</dbReference>